<proteinExistence type="predicted"/>
<dbReference type="EMBL" id="JANZXA010000002">
    <property type="protein sequence ID" value="MCT2398751.1"/>
    <property type="molecule type" value="Genomic_DNA"/>
</dbReference>
<keyword evidence="1" id="KW-0175">Coiled coil</keyword>
<organism evidence="2 3">
    <name type="scientific">Novosphingobium mangrovi</name>
    <name type="common">ex Huang et al. 2023</name>
    <dbReference type="NCBI Taxonomy" id="2976432"/>
    <lineage>
        <taxon>Bacteria</taxon>
        <taxon>Pseudomonadati</taxon>
        <taxon>Pseudomonadota</taxon>
        <taxon>Alphaproteobacteria</taxon>
        <taxon>Sphingomonadales</taxon>
        <taxon>Sphingomonadaceae</taxon>
        <taxon>Novosphingobium</taxon>
    </lineage>
</organism>
<sequence>MRGFFVGLAVGAGAALAGPSYWRSLRPAAKRAMRAGIEGYIVAQRAVAQMTEEVEDLIAEVSHEMAEAAAEAAQTGEDVIRAEGGASGDGQ</sequence>
<evidence type="ECO:0000256" key="1">
    <source>
        <dbReference type="SAM" id="Coils"/>
    </source>
</evidence>
<comment type="caution">
    <text evidence="2">The sequence shown here is derived from an EMBL/GenBank/DDBJ whole genome shotgun (WGS) entry which is preliminary data.</text>
</comment>
<evidence type="ECO:0000313" key="2">
    <source>
        <dbReference type="EMBL" id="MCT2398751.1"/>
    </source>
</evidence>
<dbReference type="Proteomes" id="UP001165583">
    <property type="component" value="Unassembled WGS sequence"/>
</dbReference>
<feature type="coiled-coil region" evidence="1">
    <location>
        <begin position="40"/>
        <end position="71"/>
    </location>
</feature>
<reference evidence="2" key="1">
    <citation type="submission" date="2022-09" db="EMBL/GenBank/DDBJ databases">
        <title>Novosphingobium sp. Nov., a polycyclic aromatic hydrocarbon-degrading bacterium isolated form mangrove sediments in HongKong.</title>
        <authorList>
            <person name="Hu Z."/>
        </authorList>
    </citation>
    <scope>NUCLEOTIDE SEQUENCE</scope>
    <source>
        <strain evidence="2">HK4-1</strain>
    </source>
</reference>
<evidence type="ECO:0000313" key="3">
    <source>
        <dbReference type="Proteomes" id="UP001165583"/>
    </source>
</evidence>
<protein>
    <submittedName>
        <fullName evidence="2">DUF5132 domain-containing protein</fullName>
    </submittedName>
</protein>
<accession>A0ABT2I1S8</accession>
<keyword evidence="3" id="KW-1185">Reference proteome</keyword>
<name>A0ABT2I1S8_9SPHN</name>
<gene>
    <name evidence="2" type="ORF">NZK81_04235</name>
</gene>